<sequence length="163" mass="19033">MFQTAFEWSEYQAILIQQDGLSDENFNVNDAIKNEMQEFLPYIQFNQMEISFFTEYVLKITNKNGQSIYGLLPKENTAVSVIKSLQDKCSLYKYSVVFWKTNCKKPSTPSAFKNRISAKCYLVYFFNGDIGISTDTSDYHYLLAEMNSENDFEFTRKCKIEIV</sequence>
<proteinExistence type="predicted"/>
<protein>
    <submittedName>
        <fullName evidence="2">Uncharacterized protein</fullName>
    </submittedName>
</protein>
<reference evidence="2" key="1">
    <citation type="submission" date="2022-11" db="UniProtKB">
        <authorList>
            <consortium name="WormBaseParasite"/>
        </authorList>
    </citation>
    <scope>IDENTIFICATION</scope>
</reference>
<organism evidence="1 2">
    <name type="scientific">Panagrolaimus sp. PS1159</name>
    <dbReference type="NCBI Taxonomy" id="55785"/>
    <lineage>
        <taxon>Eukaryota</taxon>
        <taxon>Metazoa</taxon>
        <taxon>Ecdysozoa</taxon>
        <taxon>Nematoda</taxon>
        <taxon>Chromadorea</taxon>
        <taxon>Rhabditida</taxon>
        <taxon>Tylenchina</taxon>
        <taxon>Panagrolaimomorpha</taxon>
        <taxon>Panagrolaimoidea</taxon>
        <taxon>Panagrolaimidae</taxon>
        <taxon>Panagrolaimus</taxon>
    </lineage>
</organism>
<name>A0AC35FWQ9_9BILA</name>
<evidence type="ECO:0000313" key="1">
    <source>
        <dbReference type="Proteomes" id="UP000887580"/>
    </source>
</evidence>
<accession>A0AC35FWQ9</accession>
<evidence type="ECO:0000313" key="2">
    <source>
        <dbReference type="WBParaSite" id="PS1159_v2.g2111.t1"/>
    </source>
</evidence>
<dbReference type="Proteomes" id="UP000887580">
    <property type="component" value="Unplaced"/>
</dbReference>
<dbReference type="WBParaSite" id="PS1159_v2.g2111.t1">
    <property type="protein sequence ID" value="PS1159_v2.g2111.t1"/>
    <property type="gene ID" value="PS1159_v2.g2111"/>
</dbReference>